<feature type="transmembrane region" description="Helical" evidence="1">
    <location>
        <begin position="117"/>
        <end position="135"/>
    </location>
</feature>
<dbReference type="OrthoDB" id="4868247at2"/>
<feature type="transmembrane region" description="Helical" evidence="1">
    <location>
        <begin position="7"/>
        <end position="26"/>
    </location>
</feature>
<evidence type="ECO:0000259" key="2">
    <source>
        <dbReference type="Pfam" id="PF09925"/>
    </source>
</evidence>
<feature type="transmembrane region" description="Helical" evidence="1">
    <location>
        <begin position="68"/>
        <end position="88"/>
    </location>
</feature>
<dbReference type="Pfam" id="PF09925">
    <property type="entry name" value="DUF2157"/>
    <property type="match status" value="1"/>
</dbReference>
<feature type="transmembrane region" description="Helical" evidence="1">
    <location>
        <begin position="225"/>
        <end position="243"/>
    </location>
</feature>
<dbReference type="RefSeq" id="WP_129080369.1">
    <property type="nucleotide sequence ID" value="NZ_QOUX01000047.1"/>
</dbReference>
<feature type="transmembrane region" description="Helical" evidence="1">
    <location>
        <begin position="249"/>
        <end position="272"/>
    </location>
</feature>
<dbReference type="InterPro" id="IPR025833">
    <property type="entry name" value="GDYXXLXY"/>
</dbReference>
<feature type="transmembrane region" description="Helical" evidence="1">
    <location>
        <begin position="369"/>
        <end position="385"/>
    </location>
</feature>
<sequence length="717" mass="81613">MRENFTRILYLLSFSSVVAAIIYFFASNWGGFDRFQKIGLSVGLFLLFYLLAFVVSKRIENHPFLGKWFMVTGSITFGVTVALLGQIYNSHADSYMLFFIWLIPTTLFAVVTKYQPFYVTSLILINLTLWFYTYPSQGVFSRSSNDHFFIFLIFAIVNFLIFIGSYRKIIPSPIVKGISFSIAHLIMVFLSIYLLFDTYGFVLNFIYGPLLLASIYYLSKKDEKMLTILSGIALSLYAIVKYFELAINFSALFYFGGMVFAGFLVIGTLKLVKMITTMDGTHAKTRHFLKNCLLVFATLIASFIGSFSTLGFISLLADNAAPYIIYFVAILGFIGFPLYKETLEPAIRLTLISIGFLMACIISTEMHPIFATVLLGVVGYSWFRTKTSGLKFLLYFIANGLVFYLLYQHIFEQFLTSINDVSWLFIIMASLNFFVFLLKGFIDTVAVKNSLVYALLPLLALTFYGDIGELNYVVHNILFFTITLFVLLKAKAMSNTFEYRVASVFWYVFLLLKYYDFGWKLLHKSMALFIIGGVLFTVAVLLDRKNKYPAQPTNFVLFRWKWIAAIIALQLLITGVQIGKSELLLSQGEMVKLRLEPVDPRSLIQGDYVIVNYDISTIDIEGYDRLGKIDVLLRENQDGIYEYGGIYKSSNGFNQPYIAQEGDVFITGKHVGYNRIQYGIENYFIEEGTGAEVERTMRHAYVKVSKSGDAILISISK</sequence>
<reference evidence="3 4" key="1">
    <citation type="journal article" date="2019" name="Int. J. Syst. Evol. Microbiol.">
        <title>Anaerobacillus alkaliphilus sp. nov., a novel alkaliphilic and moderately halophilic bacterium.</title>
        <authorList>
            <person name="Borsodi A.K."/>
            <person name="Aszalos J.M."/>
            <person name="Bihari P."/>
            <person name="Nagy I."/>
            <person name="Schumann P."/>
            <person name="Sproer C."/>
            <person name="Kovacs A.L."/>
            <person name="Boka K."/>
            <person name="Dobosy P."/>
            <person name="Ovari M."/>
            <person name="Szili-Kovacs T."/>
            <person name="Toth E."/>
        </authorList>
    </citation>
    <scope>NUCLEOTIDE SEQUENCE [LARGE SCALE GENOMIC DNA]</scope>
    <source>
        <strain evidence="3 4">B16-10</strain>
    </source>
</reference>
<feature type="transmembrane region" description="Helical" evidence="1">
    <location>
        <begin position="422"/>
        <end position="438"/>
    </location>
</feature>
<dbReference type="Proteomes" id="UP000290649">
    <property type="component" value="Unassembled WGS sequence"/>
</dbReference>
<dbReference type="EMBL" id="QOUX01000047">
    <property type="protein sequence ID" value="RXI96392.1"/>
    <property type="molecule type" value="Genomic_DNA"/>
</dbReference>
<proteinExistence type="predicted"/>
<keyword evidence="4" id="KW-1185">Reference proteome</keyword>
<evidence type="ECO:0000313" key="3">
    <source>
        <dbReference type="EMBL" id="RXI96392.1"/>
    </source>
</evidence>
<protein>
    <submittedName>
        <fullName evidence="3">DUF2157 domain-containing protein</fullName>
    </submittedName>
</protein>
<feature type="transmembrane region" description="Helical" evidence="1">
    <location>
        <begin position="323"/>
        <end position="339"/>
    </location>
</feature>
<comment type="caution">
    <text evidence="3">The sequence shown here is derived from an EMBL/GenBank/DDBJ whole genome shotgun (WGS) entry which is preliminary data.</text>
</comment>
<evidence type="ECO:0000313" key="4">
    <source>
        <dbReference type="Proteomes" id="UP000290649"/>
    </source>
</evidence>
<name>A0A4Q0VNJ0_9BACI</name>
<keyword evidence="1" id="KW-0812">Transmembrane</keyword>
<feature type="transmembrane region" description="Helical" evidence="1">
    <location>
        <begin position="450"/>
        <end position="467"/>
    </location>
</feature>
<feature type="domain" description="DUF2157" evidence="2">
    <location>
        <begin position="3"/>
        <end position="114"/>
    </location>
</feature>
<feature type="transmembrane region" description="Helical" evidence="1">
    <location>
        <begin position="562"/>
        <end position="579"/>
    </location>
</feature>
<dbReference type="InterPro" id="IPR018677">
    <property type="entry name" value="DUF2157"/>
</dbReference>
<organism evidence="3 4">
    <name type="scientific">Anaerobacillus alkaliphilus</name>
    <dbReference type="NCBI Taxonomy" id="1548597"/>
    <lineage>
        <taxon>Bacteria</taxon>
        <taxon>Bacillati</taxon>
        <taxon>Bacillota</taxon>
        <taxon>Bacilli</taxon>
        <taxon>Bacillales</taxon>
        <taxon>Bacillaceae</taxon>
        <taxon>Anaerobacillus</taxon>
    </lineage>
</organism>
<feature type="transmembrane region" description="Helical" evidence="1">
    <location>
        <begin position="38"/>
        <end position="56"/>
    </location>
</feature>
<dbReference type="AlphaFoldDB" id="A0A4Q0VNJ0"/>
<feature type="transmembrane region" description="Helical" evidence="1">
    <location>
        <begin position="94"/>
        <end position="110"/>
    </location>
</feature>
<feature type="transmembrane region" description="Helical" evidence="1">
    <location>
        <begin position="473"/>
        <end position="490"/>
    </location>
</feature>
<gene>
    <name evidence="3" type="ORF">DS745_22010</name>
</gene>
<evidence type="ECO:0000256" key="1">
    <source>
        <dbReference type="SAM" id="Phobius"/>
    </source>
</evidence>
<feature type="transmembrane region" description="Helical" evidence="1">
    <location>
        <begin position="392"/>
        <end position="410"/>
    </location>
</feature>
<feature type="transmembrane region" description="Helical" evidence="1">
    <location>
        <begin position="201"/>
        <end position="218"/>
    </location>
</feature>
<keyword evidence="1" id="KW-0472">Membrane</keyword>
<feature type="transmembrane region" description="Helical" evidence="1">
    <location>
        <begin position="497"/>
        <end position="515"/>
    </location>
</feature>
<feature type="transmembrane region" description="Helical" evidence="1">
    <location>
        <begin position="293"/>
        <end position="317"/>
    </location>
</feature>
<feature type="transmembrane region" description="Helical" evidence="1">
    <location>
        <begin position="178"/>
        <end position="195"/>
    </location>
</feature>
<feature type="transmembrane region" description="Helical" evidence="1">
    <location>
        <begin position="147"/>
        <end position="166"/>
    </location>
</feature>
<accession>A0A4Q0VNJ0</accession>
<keyword evidence="1" id="KW-1133">Transmembrane helix</keyword>
<dbReference type="Pfam" id="PF14345">
    <property type="entry name" value="GDYXXLXY"/>
    <property type="match status" value="1"/>
</dbReference>
<feature type="transmembrane region" description="Helical" evidence="1">
    <location>
        <begin position="346"/>
        <end position="363"/>
    </location>
</feature>
<feature type="transmembrane region" description="Helical" evidence="1">
    <location>
        <begin position="521"/>
        <end position="542"/>
    </location>
</feature>